<sequence>MAEGGKHDETYDMPPPPSYTSIYPATPDDISDKFATMNCKPKDNNGFTDDMSLVIKAADLAARRHRKQRRKDATQTPYVNHPIGVAYILTNEGKITDAATIIAAILHDTVEDTKTTDEEIRKMFGDEVADIVKECTVMKSMKREERMKSQLEKASKLSCKAKLIQLADKLYNIRDIERGTPFGWTNQQTMEYVLFAKDLLLNIRGTNGPLETALDDVINKYMK</sequence>
<evidence type="ECO:0000313" key="14">
    <source>
        <dbReference type="Proteomes" id="UP000277928"/>
    </source>
</evidence>
<feature type="compositionally biased region" description="Basic and acidic residues" evidence="12">
    <location>
        <begin position="1"/>
        <end position="10"/>
    </location>
</feature>
<dbReference type="PANTHER" id="PTHR46246">
    <property type="entry name" value="GUANOSINE-3',5'-BIS(DIPHOSPHATE) 3'-PYROPHOSPHOHYDROLASE MESH1"/>
    <property type="match status" value="1"/>
</dbReference>
<evidence type="ECO:0000256" key="3">
    <source>
        <dbReference type="ARBA" id="ARBA00022801"/>
    </source>
</evidence>
<evidence type="ECO:0000256" key="12">
    <source>
        <dbReference type="SAM" id="MobiDB-lite"/>
    </source>
</evidence>
<evidence type="ECO:0000256" key="11">
    <source>
        <dbReference type="ARBA" id="ARBA00047968"/>
    </source>
</evidence>
<evidence type="ECO:0000313" key="13">
    <source>
        <dbReference type="EMBL" id="VDK82368.1"/>
    </source>
</evidence>
<dbReference type="AlphaFoldDB" id="A0A3P6USL6"/>
<reference evidence="13 14" key="1">
    <citation type="submission" date="2018-08" db="EMBL/GenBank/DDBJ databases">
        <authorList>
            <person name="Laetsch R D."/>
            <person name="Stevens L."/>
            <person name="Kumar S."/>
            <person name="Blaxter L. M."/>
        </authorList>
    </citation>
    <scope>NUCLEOTIDE SEQUENCE [LARGE SCALE GENOMIC DNA]</scope>
</reference>
<dbReference type="FunFam" id="1.10.3210.10:FF:000012">
    <property type="entry name" value="HD domain containing 3"/>
    <property type="match status" value="1"/>
</dbReference>
<comment type="cofactor">
    <cofactor evidence="1">
        <name>Mn(2+)</name>
        <dbReference type="ChEBI" id="CHEBI:29035"/>
    </cofactor>
</comment>
<evidence type="ECO:0000256" key="10">
    <source>
        <dbReference type="ARBA" id="ARBA00041770"/>
    </source>
</evidence>
<dbReference type="InterPro" id="IPR052194">
    <property type="entry name" value="MESH1"/>
</dbReference>
<dbReference type="EC" id="3.1.7.2" evidence="5"/>
<evidence type="ECO:0000256" key="1">
    <source>
        <dbReference type="ARBA" id="ARBA00001936"/>
    </source>
</evidence>
<dbReference type="STRING" id="42156.A0A3P6USL6"/>
<evidence type="ECO:0000256" key="2">
    <source>
        <dbReference type="ARBA" id="ARBA00022723"/>
    </source>
</evidence>
<accession>A0A3P6USL6</accession>
<organism evidence="13 14">
    <name type="scientific">Litomosoides sigmodontis</name>
    <name type="common">Filarial nematode worm</name>
    <dbReference type="NCBI Taxonomy" id="42156"/>
    <lineage>
        <taxon>Eukaryota</taxon>
        <taxon>Metazoa</taxon>
        <taxon>Ecdysozoa</taxon>
        <taxon>Nematoda</taxon>
        <taxon>Chromadorea</taxon>
        <taxon>Rhabditida</taxon>
        <taxon>Spirurina</taxon>
        <taxon>Spiruromorpha</taxon>
        <taxon>Filarioidea</taxon>
        <taxon>Onchocercidae</taxon>
        <taxon>Litomosoides</taxon>
    </lineage>
</organism>
<dbReference type="CDD" id="cd00077">
    <property type="entry name" value="HDc"/>
    <property type="match status" value="1"/>
</dbReference>
<evidence type="ECO:0000256" key="7">
    <source>
        <dbReference type="ARBA" id="ARBA00038354"/>
    </source>
</evidence>
<dbReference type="Proteomes" id="UP000277928">
    <property type="component" value="Unassembled WGS sequence"/>
</dbReference>
<dbReference type="EMBL" id="UYRX01000447">
    <property type="protein sequence ID" value="VDK82368.1"/>
    <property type="molecule type" value="Genomic_DNA"/>
</dbReference>
<evidence type="ECO:0000256" key="9">
    <source>
        <dbReference type="ARBA" id="ARBA00041464"/>
    </source>
</evidence>
<comment type="similarity">
    <text evidence="7">Belongs to the MESH1 family.</text>
</comment>
<protein>
    <recommendedName>
        <fullName evidence="8">Guanosine-3',5'-bis(diphosphate) 3'-pyrophosphohydrolase MESH1</fullName>
        <ecNumber evidence="5">3.1.7.2</ecNumber>
    </recommendedName>
    <alternativeName>
        <fullName evidence="9">Metazoan SpoT homolog 1</fullName>
    </alternativeName>
    <alternativeName>
        <fullName evidence="10">Penta-phosphate guanosine-3'-pyrophosphohydrolase</fullName>
    </alternativeName>
</protein>
<dbReference type="Pfam" id="PF13328">
    <property type="entry name" value="HD_4"/>
    <property type="match status" value="1"/>
</dbReference>
<evidence type="ECO:0000256" key="4">
    <source>
        <dbReference type="ARBA" id="ARBA00023211"/>
    </source>
</evidence>
<name>A0A3P6USL6_LITSI</name>
<keyword evidence="4" id="KW-0464">Manganese</keyword>
<evidence type="ECO:0000256" key="6">
    <source>
        <dbReference type="ARBA" id="ARBA00037781"/>
    </source>
</evidence>
<feature type="region of interest" description="Disordered" evidence="12">
    <location>
        <begin position="1"/>
        <end position="23"/>
    </location>
</feature>
<keyword evidence="2" id="KW-0479">Metal-binding</keyword>
<evidence type="ECO:0000256" key="5">
    <source>
        <dbReference type="ARBA" id="ARBA00024387"/>
    </source>
</evidence>
<dbReference type="OMA" id="YNVRDIE"/>
<dbReference type="GO" id="GO:0046872">
    <property type="term" value="F:metal ion binding"/>
    <property type="evidence" value="ECO:0007669"/>
    <property type="project" value="UniProtKB-KW"/>
</dbReference>
<evidence type="ECO:0000256" key="8">
    <source>
        <dbReference type="ARBA" id="ARBA00040793"/>
    </source>
</evidence>
<proteinExistence type="inferred from homology"/>
<gene>
    <name evidence="13" type="ORF">NLS_LOCUS5720</name>
</gene>
<dbReference type="PANTHER" id="PTHR46246:SF1">
    <property type="entry name" value="GUANOSINE-3',5'-BIS(DIPHOSPHATE) 3'-PYROPHOSPHOHYDROLASE MESH1"/>
    <property type="match status" value="1"/>
</dbReference>
<dbReference type="Gene3D" id="1.10.3210.10">
    <property type="entry name" value="Hypothetical protein af1432"/>
    <property type="match status" value="1"/>
</dbReference>
<dbReference type="GO" id="GO:0008893">
    <property type="term" value="F:guanosine-3',5'-bis(diphosphate) 3'-diphosphatase activity"/>
    <property type="evidence" value="ECO:0007669"/>
    <property type="project" value="UniProtKB-EC"/>
</dbReference>
<dbReference type="InterPro" id="IPR003607">
    <property type="entry name" value="HD/PDEase_dom"/>
</dbReference>
<comment type="catalytic activity">
    <reaction evidence="11">
        <text>guanosine 3',5'-bis(diphosphate) + H2O = GDP + diphosphate + H(+)</text>
        <dbReference type="Rhea" id="RHEA:14253"/>
        <dbReference type="ChEBI" id="CHEBI:15377"/>
        <dbReference type="ChEBI" id="CHEBI:15378"/>
        <dbReference type="ChEBI" id="CHEBI:33019"/>
        <dbReference type="ChEBI" id="CHEBI:58189"/>
        <dbReference type="ChEBI" id="CHEBI:77828"/>
        <dbReference type="EC" id="3.1.7.2"/>
    </reaction>
</comment>
<keyword evidence="14" id="KW-1185">Reference proteome</keyword>
<comment type="function">
    <text evidence="6">ppGpp hydrolyzing enzyme involved in starvation response.</text>
</comment>
<dbReference type="SUPFAM" id="SSF109604">
    <property type="entry name" value="HD-domain/PDEase-like"/>
    <property type="match status" value="1"/>
</dbReference>
<keyword evidence="3" id="KW-0378">Hydrolase</keyword>
<dbReference type="OrthoDB" id="430679at2759"/>